<feature type="region of interest" description="Disordered" evidence="15">
    <location>
        <begin position="38"/>
        <end position="58"/>
    </location>
</feature>
<dbReference type="InterPro" id="IPR001763">
    <property type="entry name" value="Rhodanese-like_dom"/>
</dbReference>
<comment type="pathway">
    <text evidence="14">Cofactor biosynthesis; molybdopterin biosynthesis.</text>
</comment>
<dbReference type="FunFam" id="3.40.250.10:FF:000096">
    <property type="entry name" value="Adenylyltransferase and sulfurtransferase uba4"/>
    <property type="match status" value="1"/>
</dbReference>
<dbReference type="FunFam" id="3.40.50.720:FF:000033">
    <property type="entry name" value="Adenylyltransferase and sulfurtransferase MOCS3"/>
    <property type="match status" value="1"/>
</dbReference>
<dbReference type="PANTHER" id="PTHR10953:SF102">
    <property type="entry name" value="ADENYLYLTRANSFERASE AND SULFURTRANSFERASE MOCS3"/>
    <property type="match status" value="1"/>
</dbReference>
<feature type="binding site" evidence="14">
    <location>
        <position position="126"/>
    </location>
    <ligand>
        <name>ATP</name>
        <dbReference type="ChEBI" id="CHEBI:30616"/>
    </ligand>
</feature>
<dbReference type="GO" id="GO:0005829">
    <property type="term" value="C:cytosol"/>
    <property type="evidence" value="ECO:0007669"/>
    <property type="project" value="UniProtKB-SubCell"/>
</dbReference>
<dbReference type="EMBL" id="MKZY01000006">
    <property type="protein sequence ID" value="OOO07661.1"/>
    <property type="molecule type" value="Genomic_DNA"/>
</dbReference>
<evidence type="ECO:0000256" key="10">
    <source>
        <dbReference type="ARBA" id="ARBA00022840"/>
    </source>
</evidence>
<evidence type="ECO:0000256" key="12">
    <source>
        <dbReference type="ARBA" id="ARBA00023268"/>
    </source>
</evidence>
<keyword evidence="6 14" id="KW-0479">Metal-binding</keyword>
<comment type="cofactor">
    <cofactor evidence="14">
        <name>Zn(2+)</name>
        <dbReference type="ChEBI" id="CHEBI:29105"/>
    </cofactor>
    <text evidence="14">Binds 1 zinc ion per subunit.</text>
</comment>
<dbReference type="SUPFAM" id="SSF69572">
    <property type="entry name" value="Activating enzymes of the ubiquitin-like proteins"/>
    <property type="match status" value="1"/>
</dbReference>
<keyword evidence="4 14" id="KW-0819">tRNA processing</keyword>
<comment type="similarity">
    <text evidence="14">In the N-terminal section; belongs to the HesA/MoeB/ThiF family. UBA4 subfamily.</text>
</comment>
<dbReference type="GO" id="GO:0042292">
    <property type="term" value="F:URM1 activating enzyme activity"/>
    <property type="evidence" value="ECO:0007669"/>
    <property type="project" value="TreeGrafter"/>
</dbReference>
<dbReference type="UniPathway" id="UPA00988"/>
<dbReference type="CDD" id="cd00757">
    <property type="entry name" value="ThiF_MoeB_HesA_family"/>
    <property type="match status" value="1"/>
</dbReference>
<keyword evidence="5" id="KW-0548">Nucleotidyltransferase</keyword>
<proteinExistence type="inferred from homology"/>
<dbReference type="InterPro" id="IPR000594">
    <property type="entry name" value="ThiF_NAD_FAD-bd"/>
</dbReference>
<dbReference type="Gene3D" id="3.40.50.720">
    <property type="entry name" value="NAD(P)-binding Rossmann-like Domain"/>
    <property type="match status" value="1"/>
</dbReference>
<comment type="catalytic activity">
    <reaction evidence="14">
        <text>[molybdopterin-synthase sulfur-carrier protein]-C-terminal Gly-Gly + ATP + H(+) = [molybdopterin-synthase sulfur-carrier protein]-C-terminal Gly-Gly-AMP + diphosphate</text>
        <dbReference type="Rhea" id="RHEA:43616"/>
        <dbReference type="Rhea" id="RHEA-COMP:12159"/>
        <dbReference type="Rhea" id="RHEA-COMP:12202"/>
        <dbReference type="ChEBI" id="CHEBI:15378"/>
        <dbReference type="ChEBI" id="CHEBI:30616"/>
        <dbReference type="ChEBI" id="CHEBI:33019"/>
        <dbReference type="ChEBI" id="CHEBI:90618"/>
        <dbReference type="ChEBI" id="CHEBI:90778"/>
        <dbReference type="EC" id="2.7.7.80"/>
    </reaction>
</comment>
<keyword evidence="11 14" id="KW-0501">Molybdenum cofactor biosynthesis</keyword>
<dbReference type="AlphaFoldDB" id="A0A1S9DEZ5"/>
<evidence type="ECO:0000256" key="8">
    <source>
        <dbReference type="ARBA" id="ARBA00022786"/>
    </source>
</evidence>
<accession>A0A1S9DEZ5</accession>
<comment type="caution">
    <text evidence="17">The sequence shown here is derived from an EMBL/GenBank/DDBJ whole genome shotgun (WGS) entry which is preliminary data.</text>
</comment>
<dbReference type="GO" id="GO:0005524">
    <property type="term" value="F:ATP binding"/>
    <property type="evidence" value="ECO:0007669"/>
    <property type="project" value="UniProtKB-KW"/>
</dbReference>
<keyword evidence="8" id="KW-0833">Ubl conjugation pathway</keyword>
<comment type="function">
    <text evidence="14">Plays a central role in 2-thiolation of mcm(5)S(2)U at tRNA wobble positions of cytosolic tRNA(Lys), tRNA(Glu) and tRNA(Gln). Also essential during biosynthesis of the molybdenum cofactor. Acts by mediating the C-terminal thiocarboxylation of sulfur carriers urm1 and MOCS2A. Its N-terminus first activates urm1 and MOCS2A as acyl-adenylates (-COAMP), then the persulfide sulfur on the catalytic cysteine is transferred to urm1 and MOCS2A to form thiocarboxylation (-COSH) of their C-terminus. The reaction probably involves hydrogen sulfide that is generated from the persulfide intermediate and that acts as nucleophile towards urm1 and MOCS2A. Subsequently, a transient disulfide bond is formed. Does not use thiosulfate as sulfur donor; nfs1 probably acting as a sulfur donor for thiocarboxylation reactions.</text>
</comment>
<dbReference type="EC" id="2.7.7.80" evidence="14"/>
<organism evidence="17 18">
    <name type="scientific">Aspergillus oryzae</name>
    <name type="common">Yellow koji mold</name>
    <dbReference type="NCBI Taxonomy" id="5062"/>
    <lineage>
        <taxon>Eukaryota</taxon>
        <taxon>Fungi</taxon>
        <taxon>Dikarya</taxon>
        <taxon>Ascomycota</taxon>
        <taxon>Pezizomycotina</taxon>
        <taxon>Eurotiomycetes</taxon>
        <taxon>Eurotiomycetidae</taxon>
        <taxon>Eurotiales</taxon>
        <taxon>Aspergillaceae</taxon>
        <taxon>Aspergillus</taxon>
        <taxon>Aspergillus subgen. Circumdati</taxon>
    </lineage>
</organism>
<dbReference type="InterPro" id="IPR045886">
    <property type="entry name" value="ThiF/MoeB/HesA"/>
</dbReference>
<gene>
    <name evidence="14" type="primary">uba4</name>
    <name evidence="14" type="synonym">cnxF</name>
    <name evidence="17" type="ORF">OAory_01041610</name>
</gene>
<evidence type="ECO:0000256" key="3">
    <source>
        <dbReference type="ARBA" id="ARBA00022679"/>
    </source>
</evidence>
<feature type="active site" description="Glycyl thioester intermediate; for adenylyltransferase activity" evidence="14">
    <location>
        <position position="260"/>
    </location>
</feature>
<feature type="binding site" evidence="14">
    <location>
        <begin position="133"/>
        <end position="137"/>
    </location>
    <ligand>
        <name>ATP</name>
        <dbReference type="ChEBI" id="CHEBI:30616"/>
    </ligand>
</feature>
<evidence type="ECO:0000313" key="17">
    <source>
        <dbReference type="EMBL" id="OOO07661.1"/>
    </source>
</evidence>
<feature type="binding site" evidence="14">
    <location>
        <begin position="194"/>
        <end position="195"/>
    </location>
    <ligand>
        <name>ATP</name>
        <dbReference type="ChEBI" id="CHEBI:30616"/>
    </ligand>
</feature>
<dbReference type="UniPathway" id="UPA00344"/>
<evidence type="ECO:0000256" key="11">
    <source>
        <dbReference type="ARBA" id="ARBA00023150"/>
    </source>
</evidence>
<comment type="pathway">
    <text evidence="14">tRNA modification; 5-methoxycarbonylmethyl-2-thiouridine-tRNA biosynthesis.</text>
</comment>
<keyword evidence="12 14" id="KW-0511">Multifunctional enzyme</keyword>
<dbReference type="Pfam" id="PF00899">
    <property type="entry name" value="ThiF"/>
    <property type="match status" value="1"/>
</dbReference>
<dbReference type="PANTHER" id="PTHR10953">
    <property type="entry name" value="UBIQUITIN-ACTIVATING ENZYME E1"/>
    <property type="match status" value="1"/>
</dbReference>
<keyword evidence="10 14" id="KW-0067">ATP-binding</keyword>
<evidence type="ECO:0000256" key="1">
    <source>
        <dbReference type="ARBA" id="ARBA00004514"/>
    </source>
</evidence>
<dbReference type="GO" id="GO:0002143">
    <property type="term" value="P:tRNA wobble position uridine thiolation"/>
    <property type="evidence" value="ECO:0007669"/>
    <property type="project" value="InterPro"/>
</dbReference>
<comment type="subcellular location">
    <subcellularLocation>
        <location evidence="1">Cytoplasm</location>
        <location evidence="1">Cytosol</location>
    </subcellularLocation>
</comment>
<feature type="binding site" evidence="14">
    <location>
        <position position="243"/>
    </location>
    <ligand>
        <name>Zn(2+)</name>
        <dbReference type="ChEBI" id="CHEBI:29105"/>
    </ligand>
</feature>
<dbReference type="InterPro" id="IPR036873">
    <property type="entry name" value="Rhodanese-like_dom_sf"/>
</dbReference>
<feature type="binding site" evidence="14">
    <location>
        <position position="323"/>
    </location>
    <ligand>
        <name>Zn(2+)</name>
        <dbReference type="ChEBI" id="CHEBI:29105"/>
    </ligand>
</feature>
<dbReference type="GO" id="GO:0046872">
    <property type="term" value="F:metal ion binding"/>
    <property type="evidence" value="ECO:0007669"/>
    <property type="project" value="UniProtKB-KW"/>
</dbReference>
<dbReference type="Proteomes" id="UP000190312">
    <property type="component" value="Unassembled WGS sequence"/>
</dbReference>
<dbReference type="SMART" id="SM00450">
    <property type="entry name" value="RHOD"/>
    <property type="match status" value="1"/>
</dbReference>
<evidence type="ECO:0000313" key="18">
    <source>
        <dbReference type="Proteomes" id="UP000190312"/>
    </source>
</evidence>
<feature type="binding site" evidence="14">
    <location>
        <position position="105"/>
    </location>
    <ligand>
        <name>ATP</name>
        <dbReference type="ChEBI" id="CHEBI:30616"/>
    </ligand>
</feature>
<feature type="binding site" evidence="14">
    <location>
        <position position="246"/>
    </location>
    <ligand>
        <name>Zn(2+)</name>
        <dbReference type="ChEBI" id="CHEBI:29105"/>
    </ligand>
</feature>
<evidence type="ECO:0000256" key="4">
    <source>
        <dbReference type="ARBA" id="ARBA00022694"/>
    </source>
</evidence>
<comment type="catalytic activity">
    <reaction evidence="14">
        <text>[molybdopterin-synthase sulfur-carrier protein]-C-terminal Gly-Gly-AMP + S-sulfanyl-L-cysteinyl-[cysteine desulfurase] + AH2 = [molybdopterin-synthase sulfur-carrier protein]-C-terminal-Gly-aminoethanethioate + L-cysteinyl-[cysteine desulfurase] + A + AMP + 2 H(+)</text>
        <dbReference type="Rhea" id="RHEA:48612"/>
        <dbReference type="Rhea" id="RHEA-COMP:12157"/>
        <dbReference type="Rhea" id="RHEA-COMP:12158"/>
        <dbReference type="Rhea" id="RHEA-COMP:12159"/>
        <dbReference type="Rhea" id="RHEA-COMP:19907"/>
        <dbReference type="ChEBI" id="CHEBI:13193"/>
        <dbReference type="ChEBI" id="CHEBI:15378"/>
        <dbReference type="ChEBI" id="CHEBI:17499"/>
        <dbReference type="ChEBI" id="CHEBI:29950"/>
        <dbReference type="ChEBI" id="CHEBI:61963"/>
        <dbReference type="ChEBI" id="CHEBI:90618"/>
        <dbReference type="ChEBI" id="CHEBI:232372"/>
        <dbReference type="ChEBI" id="CHEBI:456215"/>
        <dbReference type="EC" id="2.8.1.11"/>
    </reaction>
</comment>
<feature type="binding site" evidence="14">
    <location>
        <position position="320"/>
    </location>
    <ligand>
        <name>Zn(2+)</name>
        <dbReference type="ChEBI" id="CHEBI:29105"/>
    </ligand>
</feature>
<feature type="domain" description="Rhodanese" evidence="16">
    <location>
        <begin position="381"/>
        <end position="498"/>
    </location>
</feature>
<dbReference type="Gene3D" id="3.40.250.10">
    <property type="entry name" value="Rhodanese-like domain"/>
    <property type="match status" value="1"/>
</dbReference>
<evidence type="ECO:0000259" key="16">
    <source>
        <dbReference type="PROSITE" id="PS50206"/>
    </source>
</evidence>
<feature type="compositionally biased region" description="Polar residues" evidence="15">
    <location>
        <begin position="44"/>
        <end position="55"/>
    </location>
</feature>
<dbReference type="InterPro" id="IPR035985">
    <property type="entry name" value="Ubiquitin-activating_enz"/>
</dbReference>
<evidence type="ECO:0000256" key="15">
    <source>
        <dbReference type="SAM" id="MobiDB-lite"/>
    </source>
</evidence>
<keyword evidence="2 14" id="KW-0963">Cytoplasm</keyword>
<evidence type="ECO:0000256" key="6">
    <source>
        <dbReference type="ARBA" id="ARBA00022723"/>
    </source>
</evidence>
<evidence type="ECO:0000256" key="14">
    <source>
        <dbReference type="HAMAP-Rule" id="MF_03049"/>
    </source>
</evidence>
<reference evidence="17 18" key="1">
    <citation type="submission" date="2016-10" db="EMBL/GenBank/DDBJ databases">
        <title>Genome sequencing of Aspergillus oryzae BCC7051.</title>
        <authorList>
            <person name="Thammarongtham C."/>
            <person name="Vorapreeda T."/>
            <person name="Nookaew I."/>
            <person name="Srisuk T."/>
            <person name="Land M."/>
            <person name="Jeennor S."/>
            <person name="Laoteng K."/>
        </authorList>
    </citation>
    <scope>NUCLEOTIDE SEQUENCE [LARGE SCALE GENOMIC DNA]</scope>
    <source>
        <strain evidence="17 18">BCC7051</strain>
    </source>
</reference>
<dbReference type="PROSITE" id="PS50206">
    <property type="entry name" value="RHODANESE_3"/>
    <property type="match status" value="1"/>
</dbReference>
<dbReference type="GO" id="GO:0061605">
    <property type="term" value="F:molybdopterin-synthase adenylyltransferase activity"/>
    <property type="evidence" value="ECO:0007669"/>
    <property type="project" value="UniProtKB-EC"/>
</dbReference>
<dbReference type="HAMAP" id="MF_03049">
    <property type="entry name" value="MOCS3_Uba4"/>
    <property type="match status" value="1"/>
</dbReference>
<dbReference type="GO" id="GO:0032447">
    <property type="term" value="P:protein urmylation"/>
    <property type="evidence" value="ECO:0007669"/>
    <property type="project" value="TreeGrafter"/>
</dbReference>
<protein>
    <recommendedName>
        <fullName evidence="14">Adenylyltransferase and sulfurtransferase uba4</fullName>
    </recommendedName>
    <alternativeName>
        <fullName evidence="14">Common component for nitrate reductase and xanthine dehydrogenase protein F</fullName>
    </alternativeName>
    <alternativeName>
        <fullName evidence="14">Ubiquitin-like protein activator 4</fullName>
    </alternativeName>
    <domain>
        <recommendedName>
            <fullName evidence="14">Molybdopterin-synthase adenylyltransferase</fullName>
            <ecNumber evidence="14">2.7.7.80</ecNumber>
        </recommendedName>
        <alternativeName>
            <fullName evidence="14">Adenylyltransferase uba4</fullName>
        </alternativeName>
        <alternativeName>
            <fullName evidence="14">Sulfur carrier protein MOCS2A adenylyltransferase</fullName>
        </alternativeName>
    </domain>
    <domain>
        <recommendedName>
            <fullName evidence="14">Molybdopterin-synthase sulfurtransferase</fullName>
            <ecNumber evidence="14">2.8.1.11</ecNumber>
        </recommendedName>
        <alternativeName>
            <fullName evidence="14">Sulfurtransferase uba4</fullName>
        </alternativeName>
        <alternativeName>
            <fullName evidence="14">Sulfur carrier protein MOCS2A sulfurtransferase</fullName>
        </alternativeName>
    </domain>
</protein>
<evidence type="ECO:0000256" key="7">
    <source>
        <dbReference type="ARBA" id="ARBA00022741"/>
    </source>
</evidence>
<feature type="binding site" evidence="14">
    <location>
        <position position="150"/>
    </location>
    <ligand>
        <name>ATP</name>
        <dbReference type="ChEBI" id="CHEBI:30616"/>
    </ligand>
</feature>
<evidence type="ECO:0000256" key="9">
    <source>
        <dbReference type="ARBA" id="ARBA00022833"/>
    </source>
</evidence>
<dbReference type="VEuPathDB" id="FungiDB:AO090010000489"/>
<dbReference type="Pfam" id="PF00581">
    <property type="entry name" value="Rhodanese"/>
    <property type="match status" value="1"/>
</dbReference>
<dbReference type="EC" id="2.8.1.11" evidence="14"/>
<keyword evidence="3 14" id="KW-0808">Transferase</keyword>
<keyword evidence="7 14" id="KW-0547">Nucleotide-binding</keyword>
<keyword evidence="9 14" id="KW-0862">Zinc</keyword>
<sequence>MGDIEDTCASLRAQIAATEAQLAGLKRELESAEQAAIKVRAQDAPNSTATTSTQGNEKRKWPLLDEEYRRYGRQMIVPQVGLQGEWISCQLKLRSAKVLIVGAGGLGCPAAQYLAGAGVGTLGLVDGDTVESSNLHRQVLHRSKNVGKLKVDSAIESLRDLNPHPTYIAHRAHLAPQDAADIFKNYDLILDCTDNPATRYLISDTAVLLGKPLVSASALRTEGQLMVLNNPPRSVGDKTGGPCYRCVFPRPPPANSIMSCADGGILGPVVGTMGVLQALEAIKVITATDEEVKPPSLHIFSAYSSPLFRTIKLRSRRPNCAVCSGEASVTLETVKSGSADYVFFCGSVGPEKLLLPEERISPREYRTKYPVTASSEAIGTVTKEPTIIDVREKVQFDICSLENSINIPISSILSSATKTAQNNEVANGSNPLPPWLPADIASSDSIDPIYVVCRLGNDSQIAVKRLKELGLDRGGERVVADIRGGLRAWREQVDPEWPEY</sequence>
<name>A0A1S9DEZ5_ASPOZ</name>
<evidence type="ECO:0000256" key="5">
    <source>
        <dbReference type="ARBA" id="ARBA00022695"/>
    </source>
</evidence>
<feature type="active site" description="Cysteine persulfide intermediate; for sulfurtransferase activity" evidence="14">
    <location>
        <position position="453"/>
    </location>
</feature>
<comment type="function">
    <text evidence="13">Plays a central role in 2-thiolation of mcm(5)S(2)U at tRNA wobble positions of cytosolic tRNA(Lys), tRNA(Glu) and tRNA(Gln). Also essential during biosynthesis of the molybdenum cofactor. Acts by mediating the C-terminal thiocarboxylation of sulfur carriers urm1 and mocs2a. Its N-terminus first activates urm1 and mocs2a as acyl-adenylates (-COAMP), then the persulfide sulfur on the catalytic cysteine is transferred to urm1 and mocs2a to form thiocarboxylation (-COSH) of their C-terminus. The reaction probably involves hydrogen sulfide that is generated from the persulfide intermediate and that acts as a nucleophile towards urm1 and mocs2a. Subsequently, a transient disulfide bond is formed. Does not use thiosulfate as sulfur donor; nfs1 probably acting as a sulfur donor for thiocarboxylation reactions.</text>
</comment>
<dbReference type="InterPro" id="IPR028885">
    <property type="entry name" value="MOCS3/Uba4"/>
</dbReference>
<dbReference type="GO" id="GO:0004792">
    <property type="term" value="F:thiosulfate-cyanide sulfurtransferase activity"/>
    <property type="evidence" value="ECO:0007669"/>
    <property type="project" value="TreeGrafter"/>
</dbReference>
<dbReference type="GO" id="GO:0061604">
    <property type="term" value="F:molybdopterin-synthase sulfurtransferase activity"/>
    <property type="evidence" value="ECO:0007669"/>
    <property type="project" value="UniProtKB-EC"/>
</dbReference>
<dbReference type="OrthoDB" id="10261062at2759"/>
<dbReference type="GO" id="GO:0006777">
    <property type="term" value="P:Mo-molybdopterin cofactor biosynthetic process"/>
    <property type="evidence" value="ECO:0007669"/>
    <property type="project" value="UniProtKB-UniRule"/>
</dbReference>
<dbReference type="eggNOG" id="KOG2017">
    <property type="taxonomic scope" value="Eukaryota"/>
</dbReference>
<evidence type="ECO:0000256" key="13">
    <source>
        <dbReference type="ARBA" id="ARBA00043893"/>
    </source>
</evidence>
<evidence type="ECO:0000256" key="2">
    <source>
        <dbReference type="ARBA" id="ARBA00022490"/>
    </source>
</evidence>